<keyword evidence="1 4" id="KW-0489">Methyltransferase</keyword>
<dbReference type="OrthoDB" id="427002at2759"/>
<accession>A0A1Q9CKB8</accession>
<evidence type="ECO:0000256" key="2">
    <source>
        <dbReference type="SAM" id="MobiDB-lite"/>
    </source>
</evidence>
<feature type="compositionally biased region" description="Acidic residues" evidence="2">
    <location>
        <begin position="482"/>
        <end position="516"/>
    </location>
</feature>
<dbReference type="GO" id="GO:0000470">
    <property type="term" value="P:maturation of LSU-rRNA"/>
    <property type="evidence" value="ECO:0007669"/>
    <property type="project" value="TreeGrafter"/>
</dbReference>
<dbReference type="GO" id="GO:0003723">
    <property type="term" value="F:RNA binding"/>
    <property type="evidence" value="ECO:0007669"/>
    <property type="project" value="UniProtKB-UniRule"/>
</dbReference>
<comment type="caution">
    <text evidence="4">The sequence shown here is derived from an EMBL/GenBank/DDBJ whole genome shotgun (WGS) entry which is preliminary data.</text>
</comment>
<keyword evidence="1 4" id="KW-0808">Transferase</keyword>
<evidence type="ECO:0000313" key="4">
    <source>
        <dbReference type="EMBL" id="OLP83372.1"/>
    </source>
</evidence>
<organism evidence="4 5">
    <name type="scientific">Symbiodinium microadriaticum</name>
    <name type="common">Dinoflagellate</name>
    <name type="synonym">Zooxanthella microadriatica</name>
    <dbReference type="NCBI Taxonomy" id="2951"/>
    <lineage>
        <taxon>Eukaryota</taxon>
        <taxon>Sar</taxon>
        <taxon>Alveolata</taxon>
        <taxon>Dinophyceae</taxon>
        <taxon>Suessiales</taxon>
        <taxon>Symbiodiniaceae</taxon>
        <taxon>Symbiodinium</taxon>
    </lineage>
</organism>
<comment type="similarity">
    <text evidence="1">Belongs to the class I-like SAM-binding methyltransferase superfamily. RsmB/NOP family.</text>
</comment>
<dbReference type="PANTHER" id="PTHR22807:SF30">
    <property type="entry name" value="28S RRNA (CYTOSINE(4447)-C(5))-METHYLTRANSFERASE-RELATED"/>
    <property type="match status" value="1"/>
</dbReference>
<name>A0A1Q9CKB8_SYMMI</name>
<keyword evidence="3" id="KW-0812">Transmembrane</keyword>
<dbReference type="InterPro" id="IPR054728">
    <property type="entry name" value="RsmB-like_ferredoxin"/>
</dbReference>
<dbReference type="GO" id="GO:0070475">
    <property type="term" value="P:rRNA base methylation"/>
    <property type="evidence" value="ECO:0007669"/>
    <property type="project" value="TreeGrafter"/>
</dbReference>
<dbReference type="AlphaFoldDB" id="A0A1Q9CKB8"/>
<dbReference type="PROSITE" id="PS51686">
    <property type="entry name" value="SAM_MT_RSMB_NOP"/>
    <property type="match status" value="1"/>
</dbReference>
<dbReference type="Gene3D" id="3.30.70.1170">
    <property type="entry name" value="Sun protein, domain 3"/>
    <property type="match status" value="1"/>
</dbReference>
<dbReference type="Pfam" id="PF22458">
    <property type="entry name" value="RsmF-B_ferredox"/>
    <property type="match status" value="1"/>
</dbReference>
<sequence>MFQLAALAPQHWRLLLAGIPHGHPQSAPILRRMLEAFQPAMLFLEIDKQDLAGLKARSGSSDSVAAECVEALRWADGHSRKLAPIDREQLTTRRRLAQSLSLHPGQLLSSRRHWGTVVPPTACATAWRELLLQDCPILHEVMLEERDEFMAYQILLGLERHLSSRYHFAGEAPEEEDLLMRRLQRRAAAEKSRIGAALRWSLGDGGDLGERSAPAEAPPRLLLQLGEEWESFSVPEARPSPEHVVVICGPAHVEALRHRLEAALGDSKAAHRFLAQNAGLLPRLLINATWRWEPGSVQDILSMVESVPSPDAVHVQGHGQGPLGPVGPLAAMAASASNALGLSAKVPENRVPFAGPGPLFIHERLRSLSQRPLPVWPVFLVMYILTPVLAFLVIPIAIDIRWLQASASWPAFPFSEENRSDENLSGTGCQRVELERLQSCPPNLQLLRTSLISFLRIPNSGFVSTTALGCAMVEQLRLFEEGEDDIDLEDEEEEAEADEDGEDAIDDADGLDDANEGGDAQLGSRILARVAEGKQTDLNALKQEIQDDASLLGQWRKAQELGEKRTREEVFKGLVANCSTYFGYSEELAEYFLQMFSPETAIKFFEANEQQRPLTLRTNTLKARRSSLMQALTQRKVQVDPVGSWTKVGLKVYQSQVPVGATPEYLGGHYMIQSASSFIPVMALAPQQDELLIGDDAVLESPGLFTDVSI</sequence>
<reference evidence="4 5" key="1">
    <citation type="submission" date="2016-02" db="EMBL/GenBank/DDBJ databases">
        <title>Genome analysis of coral dinoflagellate symbionts highlights evolutionary adaptations to a symbiotic lifestyle.</title>
        <authorList>
            <person name="Aranda M."/>
            <person name="Li Y."/>
            <person name="Liew Y.J."/>
            <person name="Baumgarten S."/>
            <person name="Simakov O."/>
            <person name="Wilson M."/>
            <person name="Piel J."/>
            <person name="Ashoor H."/>
            <person name="Bougouffa S."/>
            <person name="Bajic V.B."/>
            <person name="Ryu T."/>
            <person name="Ravasi T."/>
            <person name="Bayer T."/>
            <person name="Micklem G."/>
            <person name="Kim H."/>
            <person name="Bhak J."/>
            <person name="Lajeunesse T.C."/>
            <person name="Voolstra C.R."/>
        </authorList>
    </citation>
    <scope>NUCLEOTIDE SEQUENCE [LARGE SCALE GENOMIC DNA]</scope>
    <source>
        <strain evidence="4 5">CCMP2467</strain>
    </source>
</reference>
<dbReference type="OMA" id="LGGHYMI"/>
<dbReference type="EMBL" id="LSRX01001120">
    <property type="protein sequence ID" value="OLP83372.1"/>
    <property type="molecule type" value="Genomic_DNA"/>
</dbReference>
<dbReference type="GO" id="GO:0005730">
    <property type="term" value="C:nucleolus"/>
    <property type="evidence" value="ECO:0007669"/>
    <property type="project" value="TreeGrafter"/>
</dbReference>
<dbReference type="Proteomes" id="UP000186817">
    <property type="component" value="Unassembled WGS sequence"/>
</dbReference>
<keyword evidence="1" id="KW-0949">S-adenosyl-L-methionine</keyword>
<comment type="caution">
    <text evidence="1">Lacks conserved residue(s) required for the propagation of feature annotation.</text>
</comment>
<feature type="transmembrane region" description="Helical" evidence="3">
    <location>
        <begin position="375"/>
        <end position="398"/>
    </location>
</feature>
<evidence type="ECO:0000256" key="1">
    <source>
        <dbReference type="PROSITE-ProRule" id="PRU01023"/>
    </source>
</evidence>
<evidence type="ECO:0000313" key="5">
    <source>
        <dbReference type="Proteomes" id="UP000186817"/>
    </source>
</evidence>
<gene>
    <name evidence="4" type="ORF">AK812_SmicGene35861</name>
</gene>
<keyword evidence="3" id="KW-0472">Membrane</keyword>
<feature type="region of interest" description="Disordered" evidence="2">
    <location>
        <begin position="482"/>
        <end position="517"/>
    </location>
</feature>
<dbReference type="InterPro" id="IPR023267">
    <property type="entry name" value="RCMT"/>
</dbReference>
<keyword evidence="5" id="KW-1185">Reference proteome</keyword>
<evidence type="ECO:0000256" key="3">
    <source>
        <dbReference type="SAM" id="Phobius"/>
    </source>
</evidence>
<proteinExistence type="inferred from homology"/>
<dbReference type="PRINTS" id="PR02012">
    <property type="entry name" value="RCMTNOP2"/>
</dbReference>
<dbReference type="InterPro" id="IPR029063">
    <property type="entry name" value="SAM-dependent_MTases_sf"/>
</dbReference>
<dbReference type="SUPFAM" id="SSF53335">
    <property type="entry name" value="S-adenosyl-L-methionine-dependent methyltransferases"/>
    <property type="match status" value="1"/>
</dbReference>
<keyword evidence="3" id="KW-1133">Transmembrane helix</keyword>
<dbReference type="GO" id="GO:0009383">
    <property type="term" value="F:rRNA (cytosine-C5-)-methyltransferase activity"/>
    <property type="evidence" value="ECO:0007669"/>
    <property type="project" value="TreeGrafter"/>
</dbReference>
<dbReference type="InterPro" id="IPR001678">
    <property type="entry name" value="MeTrfase_RsmB-F_NOP2_dom"/>
</dbReference>
<keyword evidence="1" id="KW-0694">RNA-binding</keyword>
<protein>
    <submittedName>
        <fullName evidence="4">Putative ribosomal RNA methyltransferase nop2</fullName>
    </submittedName>
</protein>
<dbReference type="InterPro" id="IPR023273">
    <property type="entry name" value="RCMT_NOP2"/>
</dbReference>
<dbReference type="PANTHER" id="PTHR22807">
    <property type="entry name" value="NOP2 YEAST -RELATED NOL1/NOP2/FMU SUN DOMAIN-CONTAINING"/>
    <property type="match status" value="1"/>
</dbReference>